<proteinExistence type="predicted"/>
<dbReference type="Proteomes" id="UP000245060">
    <property type="component" value="Unassembled WGS sequence"/>
</dbReference>
<evidence type="ECO:0000313" key="4">
    <source>
        <dbReference type="Proteomes" id="UP001139505"/>
    </source>
</evidence>
<keyword evidence="3" id="KW-1185">Reference proteome</keyword>
<comment type="caution">
    <text evidence="2">The sequence shown here is derived from an EMBL/GenBank/DDBJ whole genome shotgun (WGS) entry which is preliminary data.</text>
</comment>
<evidence type="ECO:0000313" key="2">
    <source>
        <dbReference type="EMBL" id="GKU72249.1"/>
    </source>
</evidence>
<dbReference type="EMBL" id="BQYH01000011">
    <property type="protein sequence ID" value="GKU72249.1"/>
    <property type="molecule type" value="Genomic_DNA"/>
</dbReference>
<evidence type="ECO:0000313" key="1">
    <source>
        <dbReference type="EMBL" id="GBG37938.1"/>
    </source>
</evidence>
<dbReference type="Proteomes" id="UP001139505">
    <property type="component" value="Unassembled WGS sequence"/>
</dbReference>
<sequence>MSASGSAAIGAVDAAYTRNGAPNAAYAGISCAGAGAPNAAYTGIGCAGSAGNGGAR</sequence>
<reference evidence="2" key="3">
    <citation type="journal article" date="2022" name="Microbiol. Resour. Announc.">
        <title>Draft Genome Sequences of Eight Mycobacterium montefiorense Strains Isolated from Salamanders in Captivity.</title>
        <authorList>
            <person name="Komine T."/>
            <person name="Ihara H."/>
            <person name="Fukano H."/>
            <person name="Hoshino Y."/>
            <person name="Kurata O."/>
            <person name="Wada S."/>
        </authorList>
    </citation>
    <scope>NUCLEOTIDE SEQUENCE</scope>
    <source>
        <strain evidence="2">NJB18185</strain>
    </source>
</reference>
<evidence type="ECO:0000313" key="3">
    <source>
        <dbReference type="Proteomes" id="UP000245060"/>
    </source>
</evidence>
<organism evidence="2 4">
    <name type="scientific">Mycobacterium montefiorense</name>
    <dbReference type="NCBI Taxonomy" id="154654"/>
    <lineage>
        <taxon>Bacteria</taxon>
        <taxon>Bacillati</taxon>
        <taxon>Actinomycetota</taxon>
        <taxon>Actinomycetes</taxon>
        <taxon>Mycobacteriales</taxon>
        <taxon>Mycobacteriaceae</taxon>
        <taxon>Mycobacterium</taxon>
        <taxon>Mycobacterium simiae complex</taxon>
    </lineage>
</organism>
<gene>
    <name evidence="1" type="ORF">MmonteBS_23100</name>
    <name evidence="2" type="ORF">NJB18185_20250</name>
</gene>
<reference evidence="2" key="4">
    <citation type="submission" date="2022-04" db="EMBL/GenBank/DDBJ databases">
        <authorList>
            <person name="Komine T."/>
            <person name="Fukano H."/>
            <person name="Wada S."/>
        </authorList>
    </citation>
    <scope>NUCLEOTIDE SEQUENCE</scope>
    <source>
        <strain evidence="2">NJB18185</strain>
    </source>
</reference>
<dbReference type="AlphaFoldDB" id="A0AA37PM08"/>
<protein>
    <submittedName>
        <fullName evidence="2">Uncharacterized protein</fullName>
    </submittedName>
</protein>
<reference evidence="1" key="1">
    <citation type="journal article" date="2018" name="Genome Announc.">
        <title>Draft Genome Sequence of Mycobacterium montefiorense Isolated from Japanese Black Salamander (Hynobius nigrescens).</title>
        <authorList>
            <person name="Fukano H."/>
            <person name="Yoshida M."/>
            <person name="Shimizu A."/>
            <person name="Iwao H."/>
            <person name="Katayama Y."/>
            <person name="Omatsu T."/>
            <person name="Mizutani T."/>
            <person name="Kurata O."/>
            <person name="Wada S."/>
            <person name="Hoshino Y."/>
        </authorList>
    </citation>
    <scope>NUCLEOTIDE SEQUENCE</scope>
    <source>
        <strain evidence="1">BS</strain>
    </source>
</reference>
<accession>A0AA37PM08</accession>
<name>A0AA37PM08_9MYCO</name>
<dbReference type="EMBL" id="BFCH01000017">
    <property type="protein sequence ID" value="GBG37938.1"/>
    <property type="molecule type" value="Genomic_DNA"/>
</dbReference>
<reference evidence="3" key="2">
    <citation type="submission" date="2018-04" db="EMBL/GenBank/DDBJ databases">
        <title>Draft genome sequence of Mycobacterium montefiorense isolated from Japanese black salamander.</title>
        <authorList>
            <person name="Fukano H."/>
            <person name="Yoshida M."/>
            <person name="Shimizu A."/>
            <person name="Iwao H."/>
            <person name="Kurata O."/>
            <person name="Katayama Y."/>
            <person name="Omatsu T."/>
            <person name="Mizutani T."/>
            <person name="Wada S."/>
            <person name="Hoshino Y."/>
        </authorList>
    </citation>
    <scope>NUCLEOTIDE SEQUENCE [LARGE SCALE GENOMIC DNA]</scope>
    <source>
        <strain evidence="3">BS</strain>
    </source>
</reference>